<dbReference type="InterPro" id="IPR007159">
    <property type="entry name" value="SpoVT-AbrB_dom"/>
</dbReference>
<dbReference type="PANTHER" id="PTHR34701">
    <property type="entry name" value="TRANSCRIPTIONAL REGULATOR MRAZ"/>
    <property type="match status" value="1"/>
</dbReference>
<proteinExistence type="inferred from homology"/>
<comment type="similarity">
    <text evidence="7">Belongs to the MraZ family.</text>
</comment>
<dbReference type="Pfam" id="PF02381">
    <property type="entry name" value="MraZ"/>
    <property type="match status" value="2"/>
</dbReference>
<keyword evidence="2 7" id="KW-0963">Cytoplasm</keyword>
<dbReference type="InterPro" id="IPR038619">
    <property type="entry name" value="MraZ_sf"/>
</dbReference>
<dbReference type="Gene3D" id="3.40.1550.20">
    <property type="entry name" value="Transcriptional regulator MraZ domain"/>
    <property type="match status" value="1"/>
</dbReference>
<dbReference type="InterPro" id="IPR037914">
    <property type="entry name" value="SpoVT-AbrB_sf"/>
</dbReference>
<dbReference type="GO" id="GO:0000976">
    <property type="term" value="F:transcription cis-regulatory region binding"/>
    <property type="evidence" value="ECO:0007669"/>
    <property type="project" value="TreeGrafter"/>
</dbReference>
<dbReference type="InterPro" id="IPR035644">
    <property type="entry name" value="MraZ_C"/>
</dbReference>
<evidence type="ECO:0000313" key="10">
    <source>
        <dbReference type="Proteomes" id="UP000582837"/>
    </source>
</evidence>
<evidence type="ECO:0000259" key="8">
    <source>
        <dbReference type="PROSITE" id="PS51740"/>
    </source>
</evidence>
<keyword evidence="6 7" id="KW-0804">Transcription</keyword>
<keyword evidence="3" id="KW-0677">Repeat</keyword>
<dbReference type="InterPro" id="IPR035642">
    <property type="entry name" value="MraZ_N"/>
</dbReference>
<dbReference type="EMBL" id="JACHIA010000018">
    <property type="protein sequence ID" value="MBB6072815.1"/>
    <property type="molecule type" value="Genomic_DNA"/>
</dbReference>
<feature type="domain" description="SpoVT-AbrB" evidence="8">
    <location>
        <begin position="79"/>
        <end position="122"/>
    </location>
</feature>
<dbReference type="InterPro" id="IPR003444">
    <property type="entry name" value="MraZ"/>
</dbReference>
<gene>
    <name evidence="7" type="primary">mraZ</name>
    <name evidence="9" type="ORF">HNQ61_004479</name>
</gene>
<dbReference type="RefSeq" id="WP_170035463.1">
    <property type="nucleotide sequence ID" value="NZ_JABDTL010000001.1"/>
</dbReference>
<dbReference type="SUPFAM" id="SSF89447">
    <property type="entry name" value="AbrB/MazE/MraZ-like"/>
    <property type="match status" value="1"/>
</dbReference>
<keyword evidence="10" id="KW-1185">Reference proteome</keyword>
<evidence type="ECO:0000256" key="6">
    <source>
        <dbReference type="ARBA" id="ARBA00023163"/>
    </source>
</evidence>
<evidence type="ECO:0000313" key="9">
    <source>
        <dbReference type="EMBL" id="MBB6072815.1"/>
    </source>
</evidence>
<protein>
    <recommendedName>
        <fullName evidence="1 7">Transcriptional regulator MraZ</fullName>
    </recommendedName>
</protein>
<comment type="subcellular location">
    <subcellularLocation>
        <location evidence="7">Cytoplasm</location>
        <location evidence="7">Nucleoid</location>
    </subcellularLocation>
</comment>
<organism evidence="9 10">
    <name type="scientific">Longimicrobium terrae</name>
    <dbReference type="NCBI Taxonomy" id="1639882"/>
    <lineage>
        <taxon>Bacteria</taxon>
        <taxon>Pseudomonadati</taxon>
        <taxon>Gemmatimonadota</taxon>
        <taxon>Longimicrobiia</taxon>
        <taxon>Longimicrobiales</taxon>
        <taxon>Longimicrobiaceae</taxon>
        <taxon>Longimicrobium</taxon>
    </lineage>
</organism>
<dbReference type="CDD" id="cd16320">
    <property type="entry name" value="MraZ_N"/>
    <property type="match status" value="1"/>
</dbReference>
<dbReference type="GO" id="GO:0003700">
    <property type="term" value="F:DNA-binding transcription factor activity"/>
    <property type="evidence" value="ECO:0007669"/>
    <property type="project" value="UniProtKB-UniRule"/>
</dbReference>
<dbReference type="GO" id="GO:0005737">
    <property type="term" value="C:cytoplasm"/>
    <property type="evidence" value="ECO:0007669"/>
    <property type="project" value="UniProtKB-UniRule"/>
</dbReference>
<dbReference type="HAMAP" id="MF_01008">
    <property type="entry name" value="MraZ"/>
    <property type="match status" value="1"/>
</dbReference>
<comment type="caution">
    <text evidence="9">The sequence shown here is derived from an EMBL/GenBank/DDBJ whole genome shotgun (WGS) entry which is preliminary data.</text>
</comment>
<feature type="domain" description="SpoVT-AbrB" evidence="8">
    <location>
        <begin position="7"/>
        <end position="50"/>
    </location>
</feature>
<accession>A0A841H3N7</accession>
<evidence type="ECO:0000256" key="5">
    <source>
        <dbReference type="ARBA" id="ARBA00023125"/>
    </source>
</evidence>
<sequence length="143" mass="15899">MNGFLGSYQHQIDEKGRLSLPAPFRREGGEEPMVLVHAFPDALTLYPQHTWAEVEARLREMLRRNPQARAYVLRVTANAVEVAPDRQGRIMVPARLQDAVGIAGPTLVVGAIDRIELWNPDRFAAATAEPVAEAESFTHQIFG</sequence>
<dbReference type="AlphaFoldDB" id="A0A841H3N7"/>
<dbReference type="Proteomes" id="UP000582837">
    <property type="component" value="Unassembled WGS sequence"/>
</dbReference>
<name>A0A841H3N7_9BACT</name>
<keyword evidence="4 7" id="KW-0805">Transcription regulation</keyword>
<keyword evidence="5 7" id="KW-0238">DNA-binding</keyword>
<evidence type="ECO:0000256" key="7">
    <source>
        <dbReference type="HAMAP-Rule" id="MF_01008"/>
    </source>
</evidence>
<dbReference type="CDD" id="cd16321">
    <property type="entry name" value="MraZ_C"/>
    <property type="match status" value="1"/>
</dbReference>
<dbReference type="GO" id="GO:2000143">
    <property type="term" value="P:negative regulation of DNA-templated transcription initiation"/>
    <property type="evidence" value="ECO:0007669"/>
    <property type="project" value="TreeGrafter"/>
</dbReference>
<comment type="subunit">
    <text evidence="7">Forms oligomers.</text>
</comment>
<evidence type="ECO:0000256" key="4">
    <source>
        <dbReference type="ARBA" id="ARBA00023015"/>
    </source>
</evidence>
<evidence type="ECO:0000256" key="2">
    <source>
        <dbReference type="ARBA" id="ARBA00022490"/>
    </source>
</evidence>
<evidence type="ECO:0000256" key="1">
    <source>
        <dbReference type="ARBA" id="ARBA00013860"/>
    </source>
</evidence>
<reference evidence="9 10" key="1">
    <citation type="submission" date="2020-08" db="EMBL/GenBank/DDBJ databases">
        <title>Genomic Encyclopedia of Type Strains, Phase IV (KMG-IV): sequencing the most valuable type-strain genomes for metagenomic binning, comparative biology and taxonomic classification.</title>
        <authorList>
            <person name="Goeker M."/>
        </authorList>
    </citation>
    <scope>NUCLEOTIDE SEQUENCE [LARGE SCALE GENOMIC DNA]</scope>
    <source>
        <strain evidence="9 10">DSM 29007</strain>
    </source>
</reference>
<dbReference type="PROSITE" id="PS51740">
    <property type="entry name" value="SPOVT_ABRB"/>
    <property type="match status" value="2"/>
</dbReference>
<dbReference type="GO" id="GO:0009295">
    <property type="term" value="C:nucleoid"/>
    <property type="evidence" value="ECO:0007669"/>
    <property type="project" value="UniProtKB-SubCell"/>
</dbReference>
<dbReference type="PANTHER" id="PTHR34701:SF1">
    <property type="entry name" value="TRANSCRIPTIONAL REGULATOR MRAZ"/>
    <property type="match status" value="1"/>
</dbReference>
<evidence type="ECO:0000256" key="3">
    <source>
        <dbReference type="ARBA" id="ARBA00022737"/>
    </source>
</evidence>
<dbReference type="InterPro" id="IPR020603">
    <property type="entry name" value="MraZ_dom"/>
</dbReference>